<dbReference type="Proteomes" id="UP000215902">
    <property type="component" value="Unassembled WGS sequence"/>
</dbReference>
<accession>A0A267FPB0</accession>
<proteinExistence type="predicted"/>
<dbReference type="Gene3D" id="1.10.533.10">
    <property type="entry name" value="Death Domain, Fas"/>
    <property type="match status" value="1"/>
</dbReference>
<evidence type="ECO:0000313" key="3">
    <source>
        <dbReference type="EMBL" id="PAA75625.1"/>
    </source>
</evidence>
<dbReference type="AlphaFoldDB" id="A0A267FPB0"/>
<feature type="compositionally biased region" description="Pro residues" evidence="1">
    <location>
        <begin position="617"/>
        <end position="626"/>
    </location>
</feature>
<keyword evidence="4" id="KW-1185">Reference proteome</keyword>
<evidence type="ECO:0000313" key="4">
    <source>
        <dbReference type="Proteomes" id="UP000215902"/>
    </source>
</evidence>
<feature type="region of interest" description="Disordered" evidence="1">
    <location>
        <begin position="614"/>
        <end position="652"/>
    </location>
</feature>
<dbReference type="OrthoDB" id="6283740at2759"/>
<dbReference type="GO" id="GO:0007165">
    <property type="term" value="P:signal transduction"/>
    <property type="evidence" value="ECO:0007669"/>
    <property type="project" value="InterPro"/>
</dbReference>
<dbReference type="InterPro" id="IPR000488">
    <property type="entry name" value="Death_dom"/>
</dbReference>
<name>A0A267FPB0_9PLAT</name>
<dbReference type="Gene3D" id="2.60.220.30">
    <property type="match status" value="1"/>
</dbReference>
<protein>
    <recommendedName>
        <fullName evidence="2">Death domain-containing protein</fullName>
    </recommendedName>
</protein>
<feature type="compositionally biased region" description="Polar residues" evidence="1">
    <location>
        <begin position="7"/>
        <end position="37"/>
    </location>
</feature>
<evidence type="ECO:0000256" key="1">
    <source>
        <dbReference type="SAM" id="MobiDB-lite"/>
    </source>
</evidence>
<feature type="region of interest" description="Disordered" evidence="1">
    <location>
        <begin position="1"/>
        <end position="69"/>
    </location>
</feature>
<organism evidence="3 4">
    <name type="scientific">Macrostomum lignano</name>
    <dbReference type="NCBI Taxonomy" id="282301"/>
    <lineage>
        <taxon>Eukaryota</taxon>
        <taxon>Metazoa</taxon>
        <taxon>Spiralia</taxon>
        <taxon>Lophotrochozoa</taxon>
        <taxon>Platyhelminthes</taxon>
        <taxon>Rhabditophora</taxon>
        <taxon>Macrostomorpha</taxon>
        <taxon>Macrostomida</taxon>
        <taxon>Macrostomidae</taxon>
        <taxon>Macrostomum</taxon>
    </lineage>
</organism>
<gene>
    <name evidence="3" type="ORF">BOX15_Mlig008077g3</name>
</gene>
<evidence type="ECO:0000259" key="2">
    <source>
        <dbReference type="PROSITE" id="PS50017"/>
    </source>
</evidence>
<dbReference type="InterPro" id="IPR011029">
    <property type="entry name" value="DEATH-like_dom_sf"/>
</dbReference>
<dbReference type="EMBL" id="NIVC01000871">
    <property type="protein sequence ID" value="PAA75625.1"/>
    <property type="molecule type" value="Genomic_DNA"/>
</dbReference>
<dbReference type="PROSITE" id="PS50017">
    <property type="entry name" value="DEATH_DOMAIN"/>
    <property type="match status" value="1"/>
</dbReference>
<reference evidence="3 4" key="1">
    <citation type="submission" date="2017-06" db="EMBL/GenBank/DDBJ databases">
        <title>A platform for efficient transgenesis in Macrostomum lignano, a flatworm model organism for stem cell research.</title>
        <authorList>
            <person name="Berezikov E."/>
        </authorList>
    </citation>
    <scope>NUCLEOTIDE SEQUENCE [LARGE SCALE GENOMIC DNA]</scope>
    <source>
        <strain evidence="3">DV1</strain>
        <tissue evidence="3">Whole organism</tissue>
    </source>
</reference>
<feature type="domain" description="Death" evidence="2">
    <location>
        <begin position="716"/>
        <end position="791"/>
    </location>
</feature>
<comment type="caution">
    <text evidence="3">The sequence shown here is derived from an EMBL/GenBank/DDBJ whole genome shotgun (WGS) entry which is preliminary data.</text>
</comment>
<sequence length="822" mass="89567">MSAARASVQSAKRSPNTSAVQQRRQKTASAAAQSNGSKTHHLQLVADSDKSKAAGDGGGGEAEESCIPDVNRSIQVRPGKRGGRYQLPDGGCLTIPEAGGFSRNDSITVSSVQPAELSDFTVRLAEMERLVSPVYQLASPSVRSLRCQLALKLPLKLPEGEPSQFSRLRLLHRGSGGGAPWKELPASNLEADHSSIRVDTRSLGTYMMLLSPVEETFQISPNGGLIDFRIDQCVSLRVPKNAFPVPRLFKLRILPFTDKGAALARQLRRSETMDIAALTPMYSFRCDDDHDHAAEDDDATPIRRGVTVKLPLPAWLRDSERKEATARLAVAFRLDADVGGQWTLLDLKRASPRLTRTTVSFESKQLAARFCFVDAIPARLPRAVLGLQHLEALNTGRPGQLNLFIAFDRRRWALCARCAPLPEGAADASSATAAASGAGPIDGQDVLRWQLLPPLQPTGARVDRAVRAGRQNAASVAAAAAAAEMTKSEQLLLREGDSFSVELTGDFQLQQTPDSQAGDRVSFQYHQRFADNPVVFELVPTDRTVTIVSDFFSYLLELAEDEGDRKETAEAKLVDKAGNETLTFRGSIKLLSSAGKVLSNHEFSVGFHALKQYLDLKPPPPPPPPAALDSENADEAAGSAGNRQDDQQKPGGWFHYPRILKLRIYELDPQQARLESQQRLLAPKRNAQPAHGREPRALSRRSLQTLAEQIQQGVTLAAELGIPESAVSALGFETISTRGAGGSSSNFTFRVLLYWKRTCAAPERGSLVDQLSDALSRMGRNDLVAAVRDCTAGNKELTPDRFVQQQQPQAQQQQHHLLLPQN</sequence>